<dbReference type="Proteomes" id="UP001150941">
    <property type="component" value="Unassembled WGS sequence"/>
</dbReference>
<dbReference type="EMBL" id="JAPQKS010000003">
    <property type="protein sequence ID" value="KAJ5239704.1"/>
    <property type="molecule type" value="Genomic_DNA"/>
</dbReference>
<dbReference type="AlphaFoldDB" id="A0A9W9P839"/>
<evidence type="ECO:0000256" key="2">
    <source>
        <dbReference type="SAM" id="SignalP"/>
    </source>
</evidence>
<feature type="signal peptide" evidence="2">
    <location>
        <begin position="1"/>
        <end position="16"/>
    </location>
</feature>
<accession>A0A9W9P839</accession>
<gene>
    <name evidence="3" type="ORF">N7468_004323</name>
</gene>
<dbReference type="PANTHER" id="PTHR40640:SF1">
    <property type="entry name" value="ANCHORED GLYCOPROTEIN, PUTATIVE (AFU_ORTHOLOGUE AFUA_8G04860)-RELATED"/>
    <property type="match status" value="1"/>
</dbReference>
<protein>
    <recommendedName>
        <fullName evidence="5">GPI anchored cell wall protein</fullName>
    </recommendedName>
</protein>
<reference evidence="3" key="2">
    <citation type="journal article" date="2023" name="IMA Fungus">
        <title>Comparative genomic study of the Penicillium genus elucidates a diverse pangenome and 15 lateral gene transfer events.</title>
        <authorList>
            <person name="Petersen C."/>
            <person name="Sorensen T."/>
            <person name="Nielsen M.R."/>
            <person name="Sondergaard T.E."/>
            <person name="Sorensen J.L."/>
            <person name="Fitzpatrick D.A."/>
            <person name="Frisvad J.C."/>
            <person name="Nielsen K.L."/>
        </authorList>
    </citation>
    <scope>NUCLEOTIDE SEQUENCE</scope>
    <source>
        <strain evidence="3">IBT 19713</strain>
    </source>
</reference>
<sequence>MHSAWILSCLAALAAAQTTTVQWMGFDETDGYDISPDEFKNYVGRVVAMDKAATTYEVNCASDKKCGIKSDHPMTLVQGPETFSVTMNVEVMTMGGTALLDGRRECTFTSSSESASCTMALSLSVSVEGTSTSTSIHSAMSSIDPSEIEYYPLTVTGGVSAPTASATTSTSAVSTSATTSTSAVSTSATGAAAPASGPMATAAPLGAAAMAAIAALL</sequence>
<proteinExistence type="predicted"/>
<dbReference type="OrthoDB" id="4991875at2759"/>
<feature type="chain" id="PRO_5040764382" description="GPI anchored cell wall protein" evidence="2">
    <location>
        <begin position="17"/>
        <end position="217"/>
    </location>
</feature>
<comment type="caution">
    <text evidence="3">The sequence shown here is derived from an EMBL/GenBank/DDBJ whole genome shotgun (WGS) entry which is preliminary data.</text>
</comment>
<reference evidence="3" key="1">
    <citation type="submission" date="2022-11" db="EMBL/GenBank/DDBJ databases">
        <authorList>
            <person name="Petersen C."/>
        </authorList>
    </citation>
    <scope>NUCLEOTIDE SEQUENCE</scope>
    <source>
        <strain evidence="3">IBT 19713</strain>
    </source>
</reference>
<dbReference type="GeneID" id="83200923"/>
<feature type="region of interest" description="Disordered" evidence="1">
    <location>
        <begin position="162"/>
        <end position="196"/>
    </location>
</feature>
<evidence type="ECO:0008006" key="5">
    <source>
        <dbReference type="Google" id="ProtNLM"/>
    </source>
</evidence>
<keyword evidence="4" id="KW-1185">Reference proteome</keyword>
<evidence type="ECO:0000313" key="4">
    <source>
        <dbReference type="Proteomes" id="UP001150941"/>
    </source>
</evidence>
<dbReference type="PANTHER" id="PTHR40640">
    <property type="entry name" value="ANCHORED GLYCOPROTEIN, PUTATIVE (AFU_ORTHOLOGUE AFUA_8G04860)-RELATED"/>
    <property type="match status" value="1"/>
</dbReference>
<evidence type="ECO:0000256" key="1">
    <source>
        <dbReference type="SAM" id="MobiDB-lite"/>
    </source>
</evidence>
<evidence type="ECO:0000313" key="3">
    <source>
        <dbReference type="EMBL" id="KAJ5239704.1"/>
    </source>
</evidence>
<dbReference type="RefSeq" id="XP_058332623.1">
    <property type="nucleotide sequence ID" value="XM_058473620.1"/>
</dbReference>
<organism evidence="3 4">
    <name type="scientific">Penicillium chermesinum</name>
    <dbReference type="NCBI Taxonomy" id="63820"/>
    <lineage>
        <taxon>Eukaryota</taxon>
        <taxon>Fungi</taxon>
        <taxon>Dikarya</taxon>
        <taxon>Ascomycota</taxon>
        <taxon>Pezizomycotina</taxon>
        <taxon>Eurotiomycetes</taxon>
        <taxon>Eurotiomycetidae</taxon>
        <taxon>Eurotiales</taxon>
        <taxon>Aspergillaceae</taxon>
        <taxon>Penicillium</taxon>
    </lineage>
</organism>
<name>A0A9W9P839_9EURO</name>
<keyword evidence="2" id="KW-0732">Signal</keyword>